<protein>
    <recommendedName>
        <fullName evidence="4">RING-type domain-containing protein</fullName>
    </recommendedName>
</protein>
<feature type="compositionally biased region" description="Basic and acidic residues" evidence="1">
    <location>
        <begin position="55"/>
        <end position="70"/>
    </location>
</feature>
<dbReference type="AlphaFoldDB" id="A0AAX4JZB0"/>
<keyword evidence="3" id="KW-1185">Reference proteome</keyword>
<reference evidence="2 3" key="1">
    <citation type="submission" date="2024-01" db="EMBL/GenBank/DDBJ databases">
        <title>Comparative genomics of Cryptococcus and Kwoniella reveals pathogenesis evolution and contrasting modes of karyotype evolution via chromosome fusion or intercentromeric recombination.</title>
        <authorList>
            <person name="Coelho M.A."/>
            <person name="David-Palma M."/>
            <person name="Shea T."/>
            <person name="Bowers K."/>
            <person name="McGinley-Smith S."/>
            <person name="Mohammad A.W."/>
            <person name="Gnirke A."/>
            <person name="Yurkov A.M."/>
            <person name="Nowrousian M."/>
            <person name="Sun S."/>
            <person name="Cuomo C.A."/>
            <person name="Heitman J."/>
        </authorList>
    </citation>
    <scope>NUCLEOTIDE SEQUENCE [LARGE SCALE GENOMIC DNA]</scope>
    <source>
        <strain evidence="2 3">CBS 6074</strain>
    </source>
</reference>
<accession>A0AAX4JZB0</accession>
<feature type="compositionally biased region" description="Polar residues" evidence="1">
    <location>
        <begin position="1"/>
        <end position="17"/>
    </location>
</feature>
<evidence type="ECO:0008006" key="4">
    <source>
        <dbReference type="Google" id="ProtNLM"/>
    </source>
</evidence>
<feature type="compositionally biased region" description="Polar residues" evidence="1">
    <location>
        <begin position="477"/>
        <end position="487"/>
    </location>
</feature>
<dbReference type="GeneID" id="91096182"/>
<sequence length="547" mass="60951">MSSIFSDSDDWSLNSGDTAPFEVSSPIQPGRNRPSGGPSSPISTSYTTEDDEDDVRASEDLTANIHRDNHGIIPDSPDSPRLASSNRRRNLDALNIQRGDQRGLSQILTDRRQGQSQLQGSSSSTIIPVAGPSRTRNHNANASGSESRTLNTDRRRTRSIVEIEDDSDDDIVFTGENRNPNPPQIPVARPHWTPANADNYGNRRPSPGRFRIMMNEIDDIIAERSARHDAIVNDQEDERRRQILSPPIQEPRPRPRIGLGGAVLFTRGRPVGPPNSRPAHRQIEARRVHLEGRDNSEDEEEPVPPIYARFMDALGFRERLAGWGGPPGADGVGGLGLDAPLGMLAELGGIPRPAGLGGMGRRQEDFQAILSKVELPKYSKPTNKEYVMDFDMDSIVEKEPIELDDDGNLIKQSMNKQKKKPYLICSNCPNPLLVSSAYKTPEDRLWVLRCGHLLDQSCLNKLQTPITTKELLSIQKQPDTHLLNNEDQLPKRRKKNASRKVKKPEEKKPDEYTFYCPVEGCHKSHKSIYVDESWKPKDGEGALAAYA</sequence>
<proteinExistence type="predicted"/>
<dbReference type="EMBL" id="CP144104">
    <property type="protein sequence ID" value="WWC90576.1"/>
    <property type="molecule type" value="Genomic_DNA"/>
</dbReference>
<name>A0AAX4JZB0_9TREE</name>
<organism evidence="2 3">
    <name type="scientific">Kwoniella dendrophila CBS 6074</name>
    <dbReference type="NCBI Taxonomy" id="1295534"/>
    <lineage>
        <taxon>Eukaryota</taxon>
        <taxon>Fungi</taxon>
        <taxon>Dikarya</taxon>
        <taxon>Basidiomycota</taxon>
        <taxon>Agaricomycotina</taxon>
        <taxon>Tremellomycetes</taxon>
        <taxon>Tremellales</taxon>
        <taxon>Cryptococcaceae</taxon>
        <taxon>Kwoniella</taxon>
    </lineage>
</organism>
<evidence type="ECO:0000313" key="2">
    <source>
        <dbReference type="EMBL" id="WWC90576.1"/>
    </source>
</evidence>
<evidence type="ECO:0000256" key="1">
    <source>
        <dbReference type="SAM" id="MobiDB-lite"/>
    </source>
</evidence>
<feature type="compositionally biased region" description="Acidic residues" evidence="1">
    <location>
        <begin position="162"/>
        <end position="171"/>
    </location>
</feature>
<feature type="compositionally biased region" description="Low complexity" evidence="1">
    <location>
        <begin position="34"/>
        <end position="47"/>
    </location>
</feature>
<feature type="region of interest" description="Disordered" evidence="1">
    <location>
        <begin position="110"/>
        <end position="207"/>
    </location>
</feature>
<feature type="compositionally biased region" description="Low complexity" evidence="1">
    <location>
        <begin position="114"/>
        <end position="124"/>
    </location>
</feature>
<dbReference type="Proteomes" id="UP001355207">
    <property type="component" value="Chromosome 7"/>
</dbReference>
<feature type="compositionally biased region" description="Polar residues" evidence="1">
    <location>
        <begin position="138"/>
        <end position="150"/>
    </location>
</feature>
<gene>
    <name evidence="2" type="ORF">L201_005512</name>
</gene>
<evidence type="ECO:0000313" key="3">
    <source>
        <dbReference type="Proteomes" id="UP001355207"/>
    </source>
</evidence>
<feature type="compositionally biased region" description="Basic residues" evidence="1">
    <location>
        <begin position="491"/>
        <end position="502"/>
    </location>
</feature>
<dbReference type="RefSeq" id="XP_066077339.1">
    <property type="nucleotide sequence ID" value="XM_066221242.1"/>
</dbReference>
<feature type="region of interest" description="Disordered" evidence="1">
    <location>
        <begin position="477"/>
        <end position="508"/>
    </location>
</feature>
<feature type="region of interest" description="Disordered" evidence="1">
    <location>
        <begin position="235"/>
        <end position="257"/>
    </location>
</feature>
<feature type="region of interest" description="Disordered" evidence="1">
    <location>
        <begin position="1"/>
        <end position="85"/>
    </location>
</feature>